<accession>A0A482XL04</accession>
<comment type="caution">
    <text evidence="4">The sequence shown here is derived from an EMBL/GenBank/DDBJ whole genome shotgun (WGS) entry which is preliminary data.</text>
</comment>
<keyword evidence="5" id="KW-1185">Reference proteome</keyword>
<feature type="region of interest" description="Disordered" evidence="2">
    <location>
        <begin position="101"/>
        <end position="139"/>
    </location>
</feature>
<evidence type="ECO:0000256" key="1">
    <source>
        <dbReference type="ARBA" id="ARBA00022553"/>
    </source>
</evidence>
<reference evidence="4 5" key="1">
    <citation type="journal article" date="2017" name="Gigascience">
        <title>Genome sequence of the small brown planthopper, Laodelphax striatellus.</title>
        <authorList>
            <person name="Zhu J."/>
            <person name="Jiang F."/>
            <person name="Wang X."/>
            <person name="Yang P."/>
            <person name="Bao Y."/>
            <person name="Zhao W."/>
            <person name="Wang W."/>
            <person name="Lu H."/>
            <person name="Wang Q."/>
            <person name="Cui N."/>
            <person name="Li J."/>
            <person name="Chen X."/>
            <person name="Luo L."/>
            <person name="Yu J."/>
            <person name="Kang L."/>
            <person name="Cui F."/>
        </authorList>
    </citation>
    <scope>NUCLEOTIDE SEQUENCE [LARGE SCALE GENOMIC DNA]</scope>
    <source>
        <strain evidence="4">Lst14</strain>
    </source>
</reference>
<dbReference type="InterPro" id="IPR025934">
    <property type="entry name" value="NudC_N_dom"/>
</dbReference>
<evidence type="ECO:0000256" key="2">
    <source>
        <dbReference type="SAM" id="MobiDB-lite"/>
    </source>
</evidence>
<dbReference type="SMR" id="A0A482XL04"/>
<feature type="compositionally biased region" description="Acidic residues" evidence="2">
    <location>
        <begin position="101"/>
        <end position="113"/>
    </location>
</feature>
<dbReference type="OrthoDB" id="6630173at2759"/>
<dbReference type="GO" id="GO:0051082">
    <property type="term" value="F:unfolded protein binding"/>
    <property type="evidence" value="ECO:0007669"/>
    <property type="project" value="TreeGrafter"/>
</dbReference>
<dbReference type="SUPFAM" id="SSF49764">
    <property type="entry name" value="HSP20-like chaperones"/>
    <property type="match status" value="1"/>
</dbReference>
<dbReference type="GO" id="GO:0005737">
    <property type="term" value="C:cytoplasm"/>
    <property type="evidence" value="ECO:0007669"/>
    <property type="project" value="TreeGrafter"/>
</dbReference>
<dbReference type="Gene3D" id="2.60.40.790">
    <property type="match status" value="1"/>
</dbReference>
<sequence length="275" mass="31602">MDGSKYDNLFASVLEEERQIYPFLDAVFGFLSRRTDFFVIQKEGERIGFPPGVAEKIVGSIMVKWKRSCISRNDIPPPSNTEELDFSQCVVNEEVVTTAEEEVFQTQTEEETQIDSTKDTPKTSKPTETNSSDIYNGADRGNYRWSQTIGDLEVQVPVPAHVKKTKDVDVKVTDKCVLVKAVDESDRSKWHVLVEGEFCYGIQKDETIWSLSPGELILINCEKQTERWWDGLLVTEPKIDSTKIDSSRPMSDLSEEEQMKIQELMWTQEQKHRFM</sequence>
<evidence type="ECO:0000313" key="5">
    <source>
        <dbReference type="Proteomes" id="UP000291343"/>
    </source>
</evidence>
<dbReference type="GO" id="GO:0006457">
    <property type="term" value="P:protein folding"/>
    <property type="evidence" value="ECO:0007669"/>
    <property type="project" value="TreeGrafter"/>
</dbReference>
<dbReference type="PROSITE" id="PS51203">
    <property type="entry name" value="CS"/>
    <property type="match status" value="1"/>
</dbReference>
<dbReference type="PANTHER" id="PTHR12356">
    <property type="entry name" value="NUCLEAR MOVEMENT PROTEIN NUDC"/>
    <property type="match status" value="1"/>
</dbReference>
<dbReference type="Pfam" id="PF14050">
    <property type="entry name" value="Nudc_N"/>
    <property type="match status" value="1"/>
</dbReference>
<dbReference type="Proteomes" id="UP000291343">
    <property type="component" value="Unassembled WGS sequence"/>
</dbReference>
<evidence type="ECO:0000259" key="3">
    <source>
        <dbReference type="PROSITE" id="PS51203"/>
    </source>
</evidence>
<dbReference type="InParanoid" id="A0A482XL04"/>
<dbReference type="STRING" id="195883.A0A482XL04"/>
<feature type="domain" description="CS" evidence="3">
    <location>
        <begin position="138"/>
        <end position="233"/>
    </location>
</feature>
<dbReference type="InterPro" id="IPR008978">
    <property type="entry name" value="HSP20-like_chaperone"/>
</dbReference>
<proteinExistence type="predicted"/>
<evidence type="ECO:0000313" key="4">
    <source>
        <dbReference type="EMBL" id="RZF46775.1"/>
    </source>
</evidence>
<dbReference type="InterPro" id="IPR007052">
    <property type="entry name" value="CS_dom"/>
</dbReference>
<protein>
    <recommendedName>
        <fullName evidence="3">CS domain-containing protein</fullName>
    </recommendedName>
</protein>
<dbReference type="InterPro" id="IPR037898">
    <property type="entry name" value="NudC_fam"/>
</dbReference>
<organism evidence="4 5">
    <name type="scientific">Laodelphax striatellus</name>
    <name type="common">Small brown planthopper</name>
    <name type="synonym">Delphax striatella</name>
    <dbReference type="NCBI Taxonomy" id="195883"/>
    <lineage>
        <taxon>Eukaryota</taxon>
        <taxon>Metazoa</taxon>
        <taxon>Ecdysozoa</taxon>
        <taxon>Arthropoda</taxon>
        <taxon>Hexapoda</taxon>
        <taxon>Insecta</taxon>
        <taxon>Pterygota</taxon>
        <taxon>Neoptera</taxon>
        <taxon>Paraneoptera</taxon>
        <taxon>Hemiptera</taxon>
        <taxon>Auchenorrhyncha</taxon>
        <taxon>Fulgoroidea</taxon>
        <taxon>Delphacidae</taxon>
        <taxon>Criomorphinae</taxon>
        <taxon>Laodelphax</taxon>
    </lineage>
</organism>
<dbReference type="PANTHER" id="PTHR12356:SF19">
    <property type="entry name" value="NUDC DOMAIN-CONTAINING PROTEIN 3"/>
    <property type="match status" value="1"/>
</dbReference>
<name>A0A482XL04_LAOST</name>
<dbReference type="FunCoup" id="A0A482XL04">
    <property type="interactions" value="1020"/>
</dbReference>
<dbReference type="EMBL" id="QKKF02005739">
    <property type="protein sequence ID" value="RZF46775.1"/>
    <property type="molecule type" value="Genomic_DNA"/>
</dbReference>
<dbReference type="Pfam" id="PF04969">
    <property type="entry name" value="CS"/>
    <property type="match status" value="1"/>
</dbReference>
<gene>
    <name evidence="4" type="ORF">LSTR_LSTR002638</name>
</gene>
<keyword evidence="1" id="KW-0597">Phosphoprotein</keyword>
<dbReference type="AlphaFoldDB" id="A0A482XL04"/>